<dbReference type="Gene3D" id="2.60.40.10">
    <property type="entry name" value="Immunoglobulins"/>
    <property type="match status" value="6"/>
</dbReference>
<feature type="compositionally biased region" description="Polar residues" evidence="18">
    <location>
        <begin position="825"/>
        <end position="838"/>
    </location>
</feature>
<keyword evidence="22" id="KW-1185">Reference proteome</keyword>
<dbReference type="GO" id="GO:0030296">
    <property type="term" value="F:protein tyrosine kinase activator activity"/>
    <property type="evidence" value="ECO:0007669"/>
    <property type="project" value="Ensembl"/>
</dbReference>
<comment type="subcellular location">
    <subcellularLocation>
        <location evidence="1">Cell membrane</location>
        <topology evidence="1">Single-pass type I membrane protein</topology>
    </subcellularLocation>
</comment>
<gene>
    <name evidence="21" type="primary">IL6ST</name>
</gene>
<proteinExistence type="inferred from homology"/>
<dbReference type="InterPro" id="IPR036116">
    <property type="entry name" value="FN3_sf"/>
</dbReference>
<keyword evidence="3" id="KW-1003">Cell membrane</keyword>
<dbReference type="PROSITE" id="PS01353">
    <property type="entry name" value="HEMATOPO_REC_L_F2"/>
    <property type="match status" value="1"/>
</dbReference>
<dbReference type="GO" id="GO:0045121">
    <property type="term" value="C:membrane raft"/>
    <property type="evidence" value="ECO:0007669"/>
    <property type="project" value="Ensembl"/>
</dbReference>
<dbReference type="GO" id="GO:0043524">
    <property type="term" value="P:negative regulation of neuron apoptotic process"/>
    <property type="evidence" value="ECO:0007669"/>
    <property type="project" value="Ensembl"/>
</dbReference>
<dbReference type="GO" id="GO:0002821">
    <property type="term" value="P:positive regulation of adaptive immune response"/>
    <property type="evidence" value="ECO:0007669"/>
    <property type="project" value="Ensembl"/>
</dbReference>
<evidence type="ECO:0000256" key="8">
    <source>
        <dbReference type="ARBA" id="ARBA00022989"/>
    </source>
</evidence>
<dbReference type="GO" id="GO:0070110">
    <property type="term" value="C:ciliary neurotrophic factor receptor complex"/>
    <property type="evidence" value="ECO:0007669"/>
    <property type="project" value="Ensembl"/>
</dbReference>
<evidence type="ECO:0000256" key="12">
    <source>
        <dbReference type="ARBA" id="ARBA00023180"/>
    </source>
</evidence>
<dbReference type="GO" id="GO:0042802">
    <property type="term" value="F:identical protein binding"/>
    <property type="evidence" value="ECO:0007669"/>
    <property type="project" value="Ensembl"/>
</dbReference>
<evidence type="ECO:0000256" key="17">
    <source>
        <dbReference type="ARBA" id="ARBA00083382"/>
    </source>
</evidence>
<dbReference type="InterPro" id="IPR003961">
    <property type="entry name" value="FN3_dom"/>
</dbReference>
<dbReference type="GO" id="GO:0045509">
    <property type="term" value="F:interleukin-27 receptor activity"/>
    <property type="evidence" value="ECO:0007669"/>
    <property type="project" value="Ensembl"/>
</dbReference>
<evidence type="ECO:0000256" key="1">
    <source>
        <dbReference type="ARBA" id="ARBA00004251"/>
    </source>
</evidence>
<feature type="region of interest" description="Disordered" evidence="18">
    <location>
        <begin position="794"/>
        <end position="839"/>
    </location>
</feature>
<dbReference type="GO" id="GO:0045669">
    <property type="term" value="P:positive regulation of osteoblast differentiation"/>
    <property type="evidence" value="ECO:0007669"/>
    <property type="project" value="Ensembl"/>
</dbReference>
<evidence type="ECO:0000256" key="19">
    <source>
        <dbReference type="SAM" id="Phobius"/>
    </source>
</evidence>
<keyword evidence="4" id="KW-0597">Phosphoprotein</keyword>
<evidence type="ECO:0000259" key="20">
    <source>
        <dbReference type="PROSITE" id="PS50853"/>
    </source>
</evidence>
<dbReference type="GO" id="GO:0019981">
    <property type="term" value="F:interleukin-6 binding"/>
    <property type="evidence" value="ECO:0007669"/>
    <property type="project" value="Ensembl"/>
</dbReference>
<dbReference type="Pfam" id="PF00041">
    <property type="entry name" value="fn3"/>
    <property type="match status" value="1"/>
</dbReference>
<name>A0A8C5S2G8_LATLA</name>
<dbReference type="InterPro" id="IPR010457">
    <property type="entry name" value="IgC2-like_lig-bd"/>
</dbReference>
<keyword evidence="5 19" id="KW-0812">Transmembrane</keyword>
<dbReference type="Proteomes" id="UP000694406">
    <property type="component" value="Unplaced"/>
</dbReference>
<evidence type="ECO:0000256" key="2">
    <source>
        <dbReference type="ARBA" id="ARBA00008921"/>
    </source>
</evidence>
<dbReference type="FunFam" id="2.60.40.10:FF:000542">
    <property type="entry name" value="Interleukin-6 receptor subunit beta"/>
    <property type="match status" value="1"/>
</dbReference>
<dbReference type="Ensembl" id="ENSLLTT00000012101.1">
    <property type="protein sequence ID" value="ENSLLTP00000011639.1"/>
    <property type="gene ID" value="ENSLLTG00000008954.1"/>
</dbReference>
<evidence type="ECO:0000313" key="21">
    <source>
        <dbReference type="Ensembl" id="ENSLLTP00000011639.1"/>
    </source>
</evidence>
<dbReference type="GO" id="GO:0038154">
    <property type="term" value="P:interleukin-11-mediated signaling pathway"/>
    <property type="evidence" value="ECO:0007669"/>
    <property type="project" value="Ensembl"/>
</dbReference>
<dbReference type="PROSITE" id="PS50853">
    <property type="entry name" value="FN3"/>
    <property type="match status" value="3"/>
</dbReference>
<keyword evidence="9 19" id="KW-0472">Membrane</keyword>
<dbReference type="GO" id="GO:0045747">
    <property type="term" value="P:positive regulation of Notch signaling pathway"/>
    <property type="evidence" value="ECO:0007669"/>
    <property type="project" value="Ensembl"/>
</dbReference>
<feature type="domain" description="Fibronectin type-III" evidence="20">
    <location>
        <begin position="302"/>
        <end position="399"/>
    </location>
</feature>
<evidence type="ECO:0000256" key="18">
    <source>
        <dbReference type="SAM" id="MobiDB-lite"/>
    </source>
</evidence>
<dbReference type="CDD" id="cd00063">
    <property type="entry name" value="FN3"/>
    <property type="match status" value="3"/>
</dbReference>
<dbReference type="Pfam" id="PF06328">
    <property type="entry name" value="Lep_receptor_Ig"/>
    <property type="match status" value="1"/>
</dbReference>
<protein>
    <recommendedName>
        <fullName evidence="14">Interleukin-6 receptor subunit beta</fullName>
    </recommendedName>
    <alternativeName>
        <fullName evidence="16">Interleukin-6 signal transducer</fullName>
    </alternativeName>
    <alternativeName>
        <fullName evidence="15">Membrane glycoprotein 130</fullName>
    </alternativeName>
    <alternativeName>
        <fullName evidence="17">Oncostatin-M receptor subunit alpha</fullName>
    </alternativeName>
</protein>
<dbReference type="GO" id="GO:0005127">
    <property type="term" value="F:ciliary neurotrophic factor receptor binding"/>
    <property type="evidence" value="ECO:0007669"/>
    <property type="project" value="Ensembl"/>
</dbReference>
<evidence type="ECO:0000256" key="4">
    <source>
        <dbReference type="ARBA" id="ARBA00022553"/>
    </source>
</evidence>
<reference evidence="21" key="1">
    <citation type="submission" date="2025-08" db="UniProtKB">
        <authorList>
            <consortium name="Ensembl"/>
        </authorList>
    </citation>
    <scope>IDENTIFICATION</scope>
</reference>
<keyword evidence="10" id="KW-1015">Disulfide bond</keyword>
<dbReference type="GO" id="GO:0042102">
    <property type="term" value="P:positive regulation of T cell proliferation"/>
    <property type="evidence" value="ECO:0007669"/>
    <property type="project" value="Ensembl"/>
</dbReference>
<feature type="region of interest" description="Disordered" evidence="18">
    <location>
        <begin position="856"/>
        <end position="881"/>
    </location>
</feature>
<dbReference type="SMART" id="SM00060">
    <property type="entry name" value="FN3"/>
    <property type="match status" value="5"/>
</dbReference>
<dbReference type="FunFam" id="2.60.40.10:FF:000524">
    <property type="entry name" value="Interleukin-6 receptor subunit beta"/>
    <property type="match status" value="1"/>
</dbReference>
<evidence type="ECO:0000256" key="16">
    <source>
        <dbReference type="ARBA" id="ARBA00078919"/>
    </source>
</evidence>
<dbReference type="InterPro" id="IPR003529">
    <property type="entry name" value="Hematopoietin_rcpt_Gp130_CS"/>
</dbReference>
<comment type="similarity">
    <text evidence="2">Belongs to the type I cytokine receptor family. Type 2 subfamily.</text>
</comment>
<dbReference type="AlphaFoldDB" id="A0A8C5S2G8"/>
<evidence type="ECO:0000256" key="6">
    <source>
        <dbReference type="ARBA" id="ARBA00022729"/>
    </source>
</evidence>
<evidence type="ECO:0000256" key="10">
    <source>
        <dbReference type="ARBA" id="ARBA00023157"/>
    </source>
</evidence>
<reference evidence="21" key="2">
    <citation type="submission" date="2025-09" db="UniProtKB">
        <authorList>
            <consortium name="Ensembl"/>
        </authorList>
    </citation>
    <scope>IDENTIFICATION</scope>
</reference>
<dbReference type="GO" id="GO:0097110">
    <property type="term" value="F:scaffold protein binding"/>
    <property type="evidence" value="ECO:0007669"/>
    <property type="project" value="Ensembl"/>
</dbReference>
<feature type="domain" description="Fibronectin type-III" evidence="20">
    <location>
        <begin position="406"/>
        <end position="501"/>
    </location>
</feature>
<dbReference type="GeneTree" id="ENSGT00940000159608"/>
<keyword evidence="12" id="KW-0325">Glycoprotein</keyword>
<dbReference type="GO" id="GO:0005896">
    <property type="term" value="C:interleukin-6 receptor complex"/>
    <property type="evidence" value="ECO:0007669"/>
    <property type="project" value="Ensembl"/>
</dbReference>
<evidence type="ECO:0000256" key="9">
    <source>
        <dbReference type="ARBA" id="ARBA00023136"/>
    </source>
</evidence>
<dbReference type="GO" id="GO:0004915">
    <property type="term" value="F:interleukin-6 receptor activity"/>
    <property type="evidence" value="ECO:0007669"/>
    <property type="project" value="Ensembl"/>
</dbReference>
<evidence type="ECO:0000256" key="13">
    <source>
        <dbReference type="ARBA" id="ARBA00023319"/>
    </source>
</evidence>
<dbReference type="FunFam" id="2.60.40.10:FF:000414">
    <property type="entry name" value="Interleukin-6 receptor subunit beta"/>
    <property type="match status" value="1"/>
</dbReference>
<evidence type="ECO:0000256" key="5">
    <source>
        <dbReference type="ARBA" id="ARBA00022692"/>
    </source>
</evidence>
<accession>A0A8C5S2G8</accession>
<dbReference type="GO" id="GO:0060576">
    <property type="term" value="P:intestinal epithelial cell development"/>
    <property type="evidence" value="ECO:0007669"/>
    <property type="project" value="Ensembl"/>
</dbReference>
<dbReference type="GO" id="GO:0005900">
    <property type="term" value="C:oncostatin-M receptor complex"/>
    <property type="evidence" value="ECO:0007669"/>
    <property type="project" value="Ensembl"/>
</dbReference>
<dbReference type="GO" id="GO:0004924">
    <property type="term" value="F:oncostatin-M receptor activity"/>
    <property type="evidence" value="ECO:0007669"/>
    <property type="project" value="Ensembl"/>
</dbReference>
<feature type="transmembrane region" description="Helical" evidence="19">
    <location>
        <begin position="696"/>
        <end position="716"/>
    </location>
</feature>
<keyword evidence="13" id="KW-0393">Immunoglobulin domain</keyword>
<keyword evidence="7" id="KW-0677">Repeat</keyword>
<dbReference type="SUPFAM" id="SSF49265">
    <property type="entry name" value="Fibronectin type III"/>
    <property type="match status" value="4"/>
</dbReference>
<feature type="domain" description="Fibronectin type-III" evidence="20">
    <location>
        <begin position="594"/>
        <end position="688"/>
    </location>
</feature>
<dbReference type="InterPro" id="IPR013783">
    <property type="entry name" value="Ig-like_fold"/>
</dbReference>
<dbReference type="GO" id="GO:0005138">
    <property type="term" value="F:interleukin-6 receptor binding"/>
    <property type="evidence" value="ECO:0007669"/>
    <property type="project" value="Ensembl"/>
</dbReference>
<evidence type="ECO:0000256" key="7">
    <source>
        <dbReference type="ARBA" id="ARBA00022737"/>
    </source>
</evidence>
<evidence type="ECO:0000256" key="14">
    <source>
        <dbReference type="ARBA" id="ARBA00068277"/>
    </source>
</evidence>
<keyword evidence="11" id="KW-0675">Receptor</keyword>
<keyword evidence="8 19" id="KW-1133">Transmembrane helix</keyword>
<dbReference type="FunFam" id="2.60.40.10:FF:000281">
    <property type="entry name" value="Cytokine receptor like factor 1"/>
    <property type="match status" value="1"/>
</dbReference>
<evidence type="ECO:0000256" key="3">
    <source>
        <dbReference type="ARBA" id="ARBA00022475"/>
    </source>
</evidence>
<dbReference type="GO" id="GO:0007259">
    <property type="term" value="P:cell surface receptor signaling pathway via JAK-STAT"/>
    <property type="evidence" value="ECO:0007669"/>
    <property type="project" value="Ensembl"/>
</dbReference>
<dbReference type="GO" id="GO:0015026">
    <property type="term" value="F:coreceptor activity"/>
    <property type="evidence" value="ECO:0007669"/>
    <property type="project" value="Ensembl"/>
</dbReference>
<evidence type="ECO:0000256" key="15">
    <source>
        <dbReference type="ARBA" id="ARBA00077050"/>
    </source>
</evidence>
<dbReference type="InterPro" id="IPR052672">
    <property type="entry name" value="Type1_Cytokine_Rcpt_Type2"/>
</dbReference>
<evidence type="ECO:0000256" key="11">
    <source>
        <dbReference type="ARBA" id="ARBA00023170"/>
    </source>
</evidence>
<dbReference type="GO" id="GO:0004923">
    <property type="term" value="F:leukemia inhibitory factor receptor activity"/>
    <property type="evidence" value="ECO:0007669"/>
    <property type="project" value="Ensembl"/>
</dbReference>
<organism evidence="21 22">
    <name type="scientific">Laticauda laticaudata</name>
    <name type="common">Blue-ringed sea krait</name>
    <name type="synonym">Blue-lipped sea krait</name>
    <dbReference type="NCBI Taxonomy" id="8630"/>
    <lineage>
        <taxon>Eukaryota</taxon>
        <taxon>Metazoa</taxon>
        <taxon>Chordata</taxon>
        <taxon>Craniata</taxon>
        <taxon>Vertebrata</taxon>
        <taxon>Euteleostomi</taxon>
        <taxon>Lepidosauria</taxon>
        <taxon>Squamata</taxon>
        <taxon>Bifurcata</taxon>
        <taxon>Unidentata</taxon>
        <taxon>Episquamata</taxon>
        <taxon>Toxicofera</taxon>
        <taxon>Serpentes</taxon>
        <taxon>Colubroidea</taxon>
        <taxon>Elapidae</taxon>
        <taxon>Laticaudinae</taxon>
        <taxon>Laticauda</taxon>
    </lineage>
</organism>
<dbReference type="PANTHER" id="PTHR48423:SF1">
    <property type="entry name" value="INTERLEUKIN-27 RECEPTOR SUBUNIT ALPHA"/>
    <property type="match status" value="1"/>
</dbReference>
<feature type="region of interest" description="Disordered" evidence="18">
    <location>
        <begin position="958"/>
        <end position="978"/>
    </location>
</feature>
<dbReference type="PANTHER" id="PTHR48423">
    <property type="entry name" value="INTERLEUKIN-27 RECEPTOR SUBUNIT ALPHA"/>
    <property type="match status" value="1"/>
</dbReference>
<keyword evidence="6" id="KW-0732">Signal</keyword>
<evidence type="ECO:0000313" key="22">
    <source>
        <dbReference type="Proteomes" id="UP000694406"/>
    </source>
</evidence>
<sequence>MVPTGRTYSRPHLSKNSICPDPEEKPSLLQLPPFEGSCPSHRPILLQVPKDMALLVGLNRTKWRSFTLETWIKMFSKWGMSMQGVYVLLSIYYFGVSDGILNMCGYIVPESPVKLSIGSNFTAFCILYNNCPYGKIRAEQVIWKMKTTAVPKEQYSVINETVSSVTFNDTSTLVSPLTCNILVPGGLVQNIYGIQFELGFPPEKPTNLSCIVIQTEASSFIHRCSWEPGRDTLLSTNYSLKHRWPASTFSDCIPQDSNNSCTIPDVVFFVTLEMWVQARNELGVAESDHIKFDPITRVKPLPPHKLSLNSGEFPRILRISWENRFKVTQTLKYKIQYKILNSNDWTEIPPEDTASRRTSFTLQALEPNTAYQIRLCCGINLSKYWSDWSEVIGFTAEDRPSKGPVLWRNIKTSDSAGNWTLSLLWKELSPSEANGVILEYKVSISGRPPLSFPTRHYSLNITQLVLNVENGTYDVRVTAVNKAGESPTSVLLIPATNSKAPVKNIVAFPEDGKLWVNWTPPKELVSNYIIEWQEACSNLNCPIEWQQEPGSKRRTFLKGTIKPCKRYIITVYPLYSVGQGEGESTQAYLQQDVPATGPNVRTKKLGKFEAILEWEPLSVEEQNGFIKNYTISYRTGTGDERVVAVDPSKTEYLLSSLLSNTLYVVHMTAYTESGGTAGSQFTFSTNRFEDGEIEAIVVPVCIAFLLVTLLGVLVCFSKRDMIKKHIWPNVPDPSKSVIAQWSPQTPAKHFNSKEEIYPEGSFTDVSVVEIEAEDKKSLSDQDLKPFDLLRKEKNASEGHSSGIGGSSCMSSPRQSVSDSDEGEPAQNTSSTVQYSTVIPSGYRDQIPSVQVFARSESTQPLLDSEERPEDQMLGNDSSMPKHRYFKQNGSWDDTAPDFEKVKQIFPVSEEDTTRLPTSQMGDSGPETDEKGMDFVAAFSPNLMEQAGQLENNTDMVTNEEVPKSYLPQTVRQGGYMPQ</sequence>